<name>A0A6J1DR21_MOMCH</name>
<keyword evidence="1" id="KW-1185">Reference proteome</keyword>
<sequence>METHKDLQEFQNHHTNPKTTGWRFKFTTPWLKIALLRQLIHKEVEKEVERKIHALFPSLPSSPRNATDHLSPNFFIHRPNSQEDRSLSCRIQERYSGFSSRIDVMPSSFPVVCRNCEGIVFVPLMNFSNPCP</sequence>
<reference evidence="2" key="1">
    <citation type="submission" date="2025-08" db="UniProtKB">
        <authorList>
            <consortium name="RefSeq"/>
        </authorList>
    </citation>
    <scope>IDENTIFICATION</scope>
    <source>
        <strain evidence="2">OHB3-1</strain>
    </source>
</reference>
<dbReference type="AlphaFoldDB" id="A0A6J1DR21"/>
<proteinExistence type="predicted"/>
<organism evidence="1 2">
    <name type="scientific">Momordica charantia</name>
    <name type="common">Bitter gourd</name>
    <name type="synonym">Balsam pear</name>
    <dbReference type="NCBI Taxonomy" id="3673"/>
    <lineage>
        <taxon>Eukaryota</taxon>
        <taxon>Viridiplantae</taxon>
        <taxon>Streptophyta</taxon>
        <taxon>Embryophyta</taxon>
        <taxon>Tracheophyta</taxon>
        <taxon>Spermatophyta</taxon>
        <taxon>Magnoliopsida</taxon>
        <taxon>eudicotyledons</taxon>
        <taxon>Gunneridae</taxon>
        <taxon>Pentapetalae</taxon>
        <taxon>rosids</taxon>
        <taxon>fabids</taxon>
        <taxon>Cucurbitales</taxon>
        <taxon>Cucurbitaceae</taxon>
        <taxon>Momordiceae</taxon>
        <taxon>Momordica</taxon>
    </lineage>
</organism>
<protein>
    <submittedName>
        <fullName evidence="2">Uncharacterized protein LOC111023470 isoform X2</fullName>
    </submittedName>
</protein>
<dbReference type="RefSeq" id="XP_022156598.1">
    <property type="nucleotide sequence ID" value="XM_022300906.1"/>
</dbReference>
<accession>A0A6J1DR21</accession>
<evidence type="ECO:0000313" key="2">
    <source>
        <dbReference type="RefSeq" id="XP_022156598.1"/>
    </source>
</evidence>
<gene>
    <name evidence="2" type="primary">LOC111023470</name>
</gene>
<dbReference type="Proteomes" id="UP000504603">
    <property type="component" value="Unplaced"/>
</dbReference>
<evidence type="ECO:0000313" key="1">
    <source>
        <dbReference type="Proteomes" id="UP000504603"/>
    </source>
</evidence>
<dbReference type="GeneID" id="111023470"/>